<dbReference type="PANTHER" id="PTHR47585:SF1">
    <property type="entry name" value="DUF1446 DOMAIN-CONTAINING PROTEIN"/>
    <property type="match status" value="1"/>
</dbReference>
<evidence type="ECO:0000313" key="4">
    <source>
        <dbReference type="Proteomes" id="UP000235786"/>
    </source>
</evidence>
<evidence type="ECO:0000313" key="3">
    <source>
        <dbReference type="EMBL" id="PMD33044.1"/>
    </source>
</evidence>
<dbReference type="PANTHER" id="PTHR47585">
    <property type="match status" value="1"/>
</dbReference>
<gene>
    <name evidence="3" type="ORF">L207DRAFT_558059</name>
</gene>
<dbReference type="Proteomes" id="UP000235786">
    <property type="component" value="Unassembled WGS sequence"/>
</dbReference>
<dbReference type="OrthoDB" id="10265871at2759"/>
<name>A0A2J6R3E9_HYAVF</name>
<dbReference type="InterPro" id="IPR010839">
    <property type="entry name" value="AtuA_N"/>
</dbReference>
<organism evidence="3 4">
    <name type="scientific">Hyaloscypha variabilis (strain UAMH 11265 / GT02V1 / F)</name>
    <name type="common">Meliniomyces variabilis</name>
    <dbReference type="NCBI Taxonomy" id="1149755"/>
    <lineage>
        <taxon>Eukaryota</taxon>
        <taxon>Fungi</taxon>
        <taxon>Dikarya</taxon>
        <taxon>Ascomycota</taxon>
        <taxon>Pezizomycotina</taxon>
        <taxon>Leotiomycetes</taxon>
        <taxon>Helotiales</taxon>
        <taxon>Hyaloscyphaceae</taxon>
        <taxon>Hyaloscypha</taxon>
        <taxon>Hyaloscypha variabilis</taxon>
    </lineage>
</organism>
<keyword evidence="4" id="KW-1185">Reference proteome</keyword>
<reference evidence="3 4" key="1">
    <citation type="submission" date="2016-04" db="EMBL/GenBank/DDBJ databases">
        <title>A degradative enzymes factory behind the ericoid mycorrhizal symbiosis.</title>
        <authorList>
            <consortium name="DOE Joint Genome Institute"/>
            <person name="Martino E."/>
            <person name="Morin E."/>
            <person name="Grelet G."/>
            <person name="Kuo A."/>
            <person name="Kohler A."/>
            <person name="Daghino S."/>
            <person name="Barry K."/>
            <person name="Choi C."/>
            <person name="Cichocki N."/>
            <person name="Clum A."/>
            <person name="Copeland A."/>
            <person name="Hainaut M."/>
            <person name="Haridas S."/>
            <person name="Labutti K."/>
            <person name="Lindquist E."/>
            <person name="Lipzen A."/>
            <person name="Khouja H.-R."/>
            <person name="Murat C."/>
            <person name="Ohm R."/>
            <person name="Olson A."/>
            <person name="Spatafora J."/>
            <person name="Veneault-Fourrey C."/>
            <person name="Henrissat B."/>
            <person name="Grigoriev I."/>
            <person name="Martin F."/>
            <person name="Perotto S."/>
        </authorList>
    </citation>
    <scope>NUCLEOTIDE SEQUENCE [LARGE SCALE GENOMIC DNA]</scope>
    <source>
        <strain evidence="3 4">F</strain>
    </source>
</reference>
<dbReference type="Pfam" id="PF07287">
    <property type="entry name" value="AtuA"/>
    <property type="match status" value="1"/>
</dbReference>
<proteinExistence type="predicted"/>
<accession>A0A2J6R3E9</accession>
<dbReference type="InterPro" id="IPR056362">
    <property type="entry name" value="AtuA-like_ferredoxin_dom"/>
</dbReference>
<dbReference type="AlphaFoldDB" id="A0A2J6R3E9"/>
<dbReference type="EMBL" id="KZ613957">
    <property type="protein sequence ID" value="PMD33044.1"/>
    <property type="molecule type" value="Genomic_DNA"/>
</dbReference>
<feature type="domain" description="Acyclic terpene utilisation N-terminal" evidence="1">
    <location>
        <begin position="11"/>
        <end position="455"/>
    </location>
</feature>
<sequence>MRFGFSPPRPIIIGNVAGAMEDCPYAMHRMVTEGYLDAITGDWLSELNIAWNAIRKYDDPTKGYEVGFLEQLDDCIDIIAEKNIKLVSNAGALNTPQCAKKAIEICEKHGQGHLKIAYVEGDDISDIVVDPAKQKHVGGIVHLDHPERKLEDWDRKPYCGVAYFGAWGIVEALRNGADIVICGRVTDASPVIALAAWWHGWSYDSWNELAGALIAGHLIECGPYVTGANFSGVKPYLAGLVDLGFPIAEIAHDGTTIITKHPGSAGYVDEMNVRAQFLYEIQGTKYINSDVLADIENVKIENTGKDDRVRVSGAVGSPPPPTTKAITVAIGGYQAEATFYMNGLDLEAKEQFMRQQLEFAFRSANFSELSIARYGSAAINPPNQAAGTVSLRVLVKGRTKEDVAETVFRQHVYALRMQFYAGYHMSLDFRTMVPKMFMELFPGIISYTRLPHRVVLMGKTIEVQHHGITAPPPGKRPSAETADPIALETLGDTALVPLGAVAHARSGDKGDNCNVGFFARNATEYKWLQTFLTVRRIKDLLGEDYKPSVTVERCEFPYIMAVHFRLLDFLGGGAASSTRIDMLGKGVAEYLRSKLVDVPVAFLENPITLI</sequence>
<evidence type="ECO:0000259" key="2">
    <source>
        <dbReference type="Pfam" id="PF23544"/>
    </source>
</evidence>
<protein>
    <submittedName>
        <fullName evidence="3">Duf1446 domain-containing protein</fullName>
    </submittedName>
</protein>
<dbReference type="Pfam" id="PF23544">
    <property type="entry name" value="AtuA_ferredoxin"/>
    <property type="match status" value="1"/>
</dbReference>
<evidence type="ECO:0000259" key="1">
    <source>
        <dbReference type="Pfam" id="PF07287"/>
    </source>
</evidence>
<feature type="domain" description="AtuA-like ferredoxin-fold" evidence="2">
    <location>
        <begin position="496"/>
        <end position="593"/>
    </location>
</feature>